<feature type="transmembrane region" description="Helical" evidence="2">
    <location>
        <begin position="70"/>
        <end position="92"/>
    </location>
</feature>
<feature type="transmembrane region" description="Helical" evidence="2">
    <location>
        <begin position="46"/>
        <end position="64"/>
    </location>
</feature>
<dbReference type="EMBL" id="KZ107838">
    <property type="protein sequence ID" value="OSS53497.1"/>
    <property type="molecule type" value="Genomic_DNA"/>
</dbReference>
<sequence length="802" mass="88973">MAGGRPSSRTASATFPKKHVPVGGTKIAAPTELSIPQQGAERDWQFLMWIVFGLMLLLTGPLIANILVTALSILVTALSVVLIIPNQLFWCLVTDDSGFPVVSLLLLVTAYGGYAIMPIWLGQSVEKTSAQVGNDVGMKHSIDVACLVEMGYAPVATSHSFFETNPIIGADGKIHCPVVVAVVKPAHTVVSATSPGRPILPLISEDPRVDNDNNIAAQVGNDLSHSNVAPDIPVVKGDSPSQHEPVAGPIDTPHELRERFAVANEPHTNASINREEMAVAGVKTGGHPKDSPYSLDDNSGSNVPTSSASPVSKSSPMMPQSSFESEFRAEADLGDDALEHMSSVPLPFPHLKHLTPIELDNLMKIHGHPTFHEGNLFEVWYDEEKFDEEYPGMSEDIQSLIRPISHDEKDVKFMMEVLRAHLPGANLPRSRKDFDGLNLRITEIGLLWARHNGDFANLEAVHNSEKEKTRRRRLAAPPGLPNNRPSVYREFLSERHLVDLNEGCIDYGVTIADAAKSKFLSGLNNRPDMNDSLEDKSGNQVPPWLDGVEEEQLNDPNAYLPCECGKSALATHLMHRRKDEAGTYRCPEDYQPPKLTFLSEEALKEDVERKVLEEAHSNALAECPRATTFRQTCDLHAVPTNLPWILMDGVEDLNAILVGPGDDLPVPGFKNRTKYPDGYSMPQFFYDNIESLTKQRLPRCEHGKKHPHFADHCVHCFPNGEHHDDCAEYSAHVDVREIMKDPYKEDLCELWAEMAERDDDGTSDNLLKRARAAAYHADWYVSWERNTANILYEENRLSWPDD</sequence>
<evidence type="ECO:0000313" key="4">
    <source>
        <dbReference type="Proteomes" id="UP000193240"/>
    </source>
</evidence>
<organism evidence="3 4">
    <name type="scientific">Epicoccum nigrum</name>
    <name type="common">Soil fungus</name>
    <name type="synonym">Epicoccum purpurascens</name>
    <dbReference type="NCBI Taxonomy" id="105696"/>
    <lineage>
        <taxon>Eukaryota</taxon>
        <taxon>Fungi</taxon>
        <taxon>Dikarya</taxon>
        <taxon>Ascomycota</taxon>
        <taxon>Pezizomycotina</taxon>
        <taxon>Dothideomycetes</taxon>
        <taxon>Pleosporomycetidae</taxon>
        <taxon>Pleosporales</taxon>
        <taxon>Pleosporineae</taxon>
        <taxon>Didymellaceae</taxon>
        <taxon>Epicoccum</taxon>
    </lineage>
</organism>
<feature type="transmembrane region" description="Helical" evidence="2">
    <location>
        <begin position="99"/>
        <end position="121"/>
    </location>
</feature>
<evidence type="ECO:0000313" key="3">
    <source>
        <dbReference type="EMBL" id="OSS53497.1"/>
    </source>
</evidence>
<dbReference type="InParanoid" id="A0A1Y2MDF3"/>
<keyword evidence="2" id="KW-1133">Transmembrane helix</keyword>
<feature type="region of interest" description="Disordered" evidence="1">
    <location>
        <begin position="282"/>
        <end position="326"/>
    </location>
</feature>
<name>A0A1Y2MDF3_EPING</name>
<reference evidence="3 4" key="1">
    <citation type="journal article" date="2017" name="Genome Announc.">
        <title>Genome sequence of the saprophytic ascomycete Epicoccum nigrum ICMP 19927 strain isolated from New Zealand.</title>
        <authorList>
            <person name="Fokin M."/>
            <person name="Fleetwood D."/>
            <person name="Weir B.S."/>
            <person name="Villas-Boas S.G."/>
        </authorList>
    </citation>
    <scope>NUCLEOTIDE SEQUENCE [LARGE SCALE GENOMIC DNA]</scope>
    <source>
        <strain evidence="3 4">ICMP 19927</strain>
    </source>
</reference>
<keyword evidence="2" id="KW-0812">Transmembrane</keyword>
<feature type="compositionally biased region" description="Low complexity" evidence="1">
    <location>
        <begin position="304"/>
        <end position="322"/>
    </location>
</feature>
<evidence type="ECO:0000256" key="1">
    <source>
        <dbReference type="SAM" id="MobiDB-lite"/>
    </source>
</evidence>
<keyword evidence="4" id="KW-1185">Reference proteome</keyword>
<keyword evidence="2" id="KW-0472">Membrane</keyword>
<dbReference type="AlphaFoldDB" id="A0A1Y2MDF3"/>
<protein>
    <submittedName>
        <fullName evidence="3">Uncharacterized protein</fullName>
    </submittedName>
</protein>
<proteinExistence type="predicted"/>
<dbReference type="Proteomes" id="UP000193240">
    <property type="component" value="Unassembled WGS sequence"/>
</dbReference>
<gene>
    <name evidence="3" type="ORF">B5807_01091</name>
</gene>
<accession>A0A1Y2MDF3</accession>
<evidence type="ECO:0000256" key="2">
    <source>
        <dbReference type="SAM" id="Phobius"/>
    </source>
</evidence>